<dbReference type="InterPro" id="IPR050678">
    <property type="entry name" value="DNA_Partitioning_ATPase"/>
</dbReference>
<evidence type="ECO:0000313" key="3">
    <source>
        <dbReference type="Proteomes" id="UP000002572"/>
    </source>
</evidence>
<protein>
    <submittedName>
        <fullName evidence="2">ParA family chromosome partitioning ATPase</fullName>
    </submittedName>
</protein>
<dbReference type="SUPFAM" id="SSF52540">
    <property type="entry name" value="P-loop containing nucleoside triphosphate hydrolases"/>
    <property type="match status" value="1"/>
</dbReference>
<dbReference type="Proteomes" id="UP000002572">
    <property type="component" value="Chromosome"/>
</dbReference>
<organism evidence="2 3">
    <name type="scientific">Desulfurispirillum indicum (strain ATCC BAA-1389 / DSM 22839 / S5)</name>
    <dbReference type="NCBI Taxonomy" id="653733"/>
    <lineage>
        <taxon>Bacteria</taxon>
        <taxon>Pseudomonadati</taxon>
        <taxon>Chrysiogenota</taxon>
        <taxon>Chrysiogenia</taxon>
        <taxon>Chrysiogenales</taxon>
        <taxon>Chrysiogenaceae</taxon>
        <taxon>Desulfurispirillum</taxon>
    </lineage>
</organism>
<dbReference type="EMBL" id="CP002432">
    <property type="protein sequence ID" value="ADU65653.1"/>
    <property type="molecule type" value="Genomic_DNA"/>
</dbReference>
<evidence type="ECO:0000259" key="1">
    <source>
        <dbReference type="Pfam" id="PF13614"/>
    </source>
</evidence>
<dbReference type="InterPro" id="IPR027417">
    <property type="entry name" value="P-loop_NTPase"/>
</dbReference>
<dbReference type="KEGG" id="din:Selin_0913"/>
<reference evidence="2 3" key="1">
    <citation type="submission" date="2010-12" db="EMBL/GenBank/DDBJ databases">
        <title>Complete sequence of Desulfurispirillum indicum S5.</title>
        <authorList>
            <consortium name="US DOE Joint Genome Institute"/>
            <person name="Lucas S."/>
            <person name="Copeland A."/>
            <person name="Lapidus A."/>
            <person name="Cheng J.-F."/>
            <person name="Goodwin L."/>
            <person name="Pitluck S."/>
            <person name="Chertkov O."/>
            <person name="Held B."/>
            <person name="Detter J.C."/>
            <person name="Han C."/>
            <person name="Tapia R."/>
            <person name="Land M."/>
            <person name="Hauser L."/>
            <person name="Kyrpides N."/>
            <person name="Ivanova N."/>
            <person name="Mikhailova N."/>
            <person name="Haggblom M."/>
            <person name="Rauschenbach I."/>
            <person name="Bini E."/>
            <person name="Woyke T."/>
        </authorList>
    </citation>
    <scope>NUCLEOTIDE SEQUENCE [LARGE SCALE GENOMIC DNA]</scope>
    <source>
        <strain evidence="3">ATCC BAA-1389 / DSM 22839 / S5</strain>
    </source>
</reference>
<keyword evidence="3" id="KW-1185">Reference proteome</keyword>
<dbReference type="Gene3D" id="3.40.50.300">
    <property type="entry name" value="P-loop containing nucleotide triphosphate hydrolases"/>
    <property type="match status" value="1"/>
</dbReference>
<dbReference type="RefSeq" id="WP_013505539.1">
    <property type="nucleotide sequence ID" value="NC_014836.1"/>
</dbReference>
<dbReference type="eggNOG" id="COG1192">
    <property type="taxonomic scope" value="Bacteria"/>
</dbReference>
<name>E6W2R9_DESIS</name>
<dbReference type="PANTHER" id="PTHR13696">
    <property type="entry name" value="P-LOOP CONTAINING NUCLEOSIDE TRIPHOSPHATE HYDROLASE"/>
    <property type="match status" value="1"/>
</dbReference>
<dbReference type="CDD" id="cd02042">
    <property type="entry name" value="ParAB_family"/>
    <property type="match status" value="1"/>
</dbReference>
<evidence type="ECO:0000313" key="2">
    <source>
        <dbReference type="EMBL" id="ADU65653.1"/>
    </source>
</evidence>
<sequence length="290" mass="32509">MAVILFINLKGGVAKTTNAVAVAECLASMGKRTLLIDADHQCMAGELLLGEEGQMRSEKRRTTLHDLLAAMLDDEFSARQFNAFLQPAVSAPMVEGEPPTLMVLPCSSRIEDFSTNMAKAKKGYHDTAAFHGQLAKRKAYLRKWLDESFDYTLIDCPPSMALQVRTLMSVADSYVIPCVPDRLAVRGAFALMDRIRQARHRIQPLGTLWSMYRVQVSLHKKIVIHAAQRQAPLDVLPEPFFTVIPNATKIAESAEPEMAHLDFRQKYSPQIAQLYEKLCLEILERLGRNP</sequence>
<feature type="domain" description="AAA" evidence="1">
    <location>
        <begin position="1"/>
        <end position="202"/>
    </location>
</feature>
<dbReference type="PANTHER" id="PTHR13696:SF52">
    <property type="entry name" value="PARA FAMILY PROTEIN CT_582"/>
    <property type="match status" value="1"/>
</dbReference>
<gene>
    <name evidence="2" type="ordered locus">Selin_0913</name>
</gene>
<dbReference type="HOGENOM" id="CLU_037612_4_0_0"/>
<dbReference type="InterPro" id="IPR025669">
    <property type="entry name" value="AAA_dom"/>
</dbReference>
<dbReference type="InParanoid" id="E6W2R9"/>
<dbReference type="Pfam" id="PF13614">
    <property type="entry name" value="AAA_31"/>
    <property type="match status" value="1"/>
</dbReference>
<dbReference type="STRING" id="653733.Selin_0913"/>
<proteinExistence type="predicted"/>
<accession>E6W2R9</accession>
<dbReference type="AlphaFoldDB" id="E6W2R9"/>